<dbReference type="EMBL" id="KL648705">
    <property type="protein sequence ID" value="KEY65394.1"/>
    <property type="molecule type" value="Genomic_DNA"/>
</dbReference>
<feature type="region of interest" description="Disordered" evidence="1">
    <location>
        <begin position="68"/>
        <end position="291"/>
    </location>
</feature>
<organism evidence="2 3">
    <name type="scientific">Stachybotrys chartarum (strain CBS 109288 / IBT 7711)</name>
    <name type="common">Toxic black mold</name>
    <name type="synonym">Stilbospora chartarum</name>
    <dbReference type="NCBI Taxonomy" id="1280523"/>
    <lineage>
        <taxon>Eukaryota</taxon>
        <taxon>Fungi</taxon>
        <taxon>Dikarya</taxon>
        <taxon>Ascomycota</taxon>
        <taxon>Pezizomycotina</taxon>
        <taxon>Sordariomycetes</taxon>
        <taxon>Hypocreomycetidae</taxon>
        <taxon>Hypocreales</taxon>
        <taxon>Stachybotryaceae</taxon>
        <taxon>Stachybotrys</taxon>
    </lineage>
</organism>
<feature type="compositionally biased region" description="Basic and acidic residues" evidence="1">
    <location>
        <begin position="109"/>
        <end position="133"/>
    </location>
</feature>
<feature type="compositionally biased region" description="Basic and acidic residues" evidence="1">
    <location>
        <begin position="388"/>
        <end position="398"/>
    </location>
</feature>
<gene>
    <name evidence="2" type="ORF">S7711_04291</name>
</gene>
<evidence type="ECO:0000256" key="1">
    <source>
        <dbReference type="SAM" id="MobiDB-lite"/>
    </source>
</evidence>
<feature type="compositionally biased region" description="Basic and acidic residues" evidence="1">
    <location>
        <begin position="255"/>
        <end position="266"/>
    </location>
</feature>
<sequence length="431" mass="48271">MAPSAKKLEQALVDGTREVWIEEPDNVTVNKVRKHVEEKLDLEDGFFSAGQWKNRSKTVIKEHVVKLLEEADLTPKKKSGPKKAIARKPAGSESPKQKRNQRPTKQKAPKTEDSDASEAEGKVEDVKTAKSDDGEPALKSSASPPLKRKRNLKEEDDLDIDQKDKKSIKIQKEDDQAVEDAILKKQADESDDQESSELKKDEEADSKPSTKDEKIDSKPSIKDEDAKNAIPEEDEEEYSDVIDEVPTRRKTKKEQKKEPASKDAKSKKSKGTVKKASSPDDPQEAEVKKLQSQLVKCGIRKLWHNELKEHGNDTKAKIRHLRRMLADIGMDGRFSEAKAKEIRETRELLADAEAAQEMNRLWGSGSGGRASRSKAKTRKFEESEDSGDEAKAEAKADGSEDEEEQEETTFAARRKRAQADLAFLGDDSDSD</sequence>
<reference evidence="2 3" key="1">
    <citation type="journal article" date="2014" name="BMC Genomics">
        <title>Comparative genome sequencing reveals chemotype-specific gene clusters in the toxigenic black mold Stachybotrys.</title>
        <authorList>
            <person name="Semeiks J."/>
            <person name="Borek D."/>
            <person name="Otwinowski Z."/>
            <person name="Grishin N.V."/>
        </authorList>
    </citation>
    <scope>NUCLEOTIDE SEQUENCE [LARGE SCALE GENOMIC DNA]</scope>
    <source>
        <strain evidence="3">CBS 109288 / IBT 7711</strain>
    </source>
</reference>
<dbReference type="Proteomes" id="UP000028045">
    <property type="component" value="Unassembled WGS sequence"/>
</dbReference>
<dbReference type="HOGENOM" id="CLU_033002_0_0_1"/>
<dbReference type="OrthoDB" id="552755at2759"/>
<evidence type="ECO:0000313" key="2">
    <source>
        <dbReference type="EMBL" id="KEY65394.1"/>
    </source>
</evidence>
<dbReference type="AlphaFoldDB" id="A0A084AJB5"/>
<evidence type="ECO:0008006" key="4">
    <source>
        <dbReference type="Google" id="ProtNLM"/>
    </source>
</evidence>
<feature type="compositionally biased region" description="Basic residues" evidence="1">
    <location>
        <begin position="76"/>
        <end position="86"/>
    </location>
</feature>
<proteinExistence type="predicted"/>
<keyword evidence="3" id="KW-1185">Reference proteome</keyword>
<dbReference type="PANTHER" id="PTHR15410:SF2">
    <property type="entry name" value="HIRA-INTERACTING PROTEIN 3"/>
    <property type="match status" value="1"/>
</dbReference>
<protein>
    <recommendedName>
        <fullName evidence="4">Transcriptional regulator</fullName>
    </recommendedName>
</protein>
<dbReference type="GO" id="GO:0005634">
    <property type="term" value="C:nucleus"/>
    <property type="evidence" value="ECO:0007669"/>
    <property type="project" value="TreeGrafter"/>
</dbReference>
<feature type="compositionally biased region" description="Acidic residues" evidence="1">
    <location>
        <begin position="231"/>
        <end position="243"/>
    </location>
</feature>
<evidence type="ECO:0000313" key="3">
    <source>
        <dbReference type="Proteomes" id="UP000028045"/>
    </source>
</evidence>
<name>A0A084AJB5_STACB</name>
<feature type="region of interest" description="Disordered" evidence="1">
    <location>
        <begin position="358"/>
        <end position="431"/>
    </location>
</feature>
<dbReference type="InterPro" id="IPR037647">
    <property type="entry name" value="HIRIP3"/>
</dbReference>
<feature type="compositionally biased region" description="Basic residues" evidence="1">
    <location>
        <begin position="97"/>
        <end position="108"/>
    </location>
</feature>
<feature type="compositionally biased region" description="Basic and acidic residues" evidence="1">
    <location>
        <begin position="196"/>
        <end position="227"/>
    </location>
</feature>
<accession>A0A084AJB5</accession>
<dbReference type="PANTHER" id="PTHR15410">
    <property type="entry name" value="HIRA-INTERACTING PROTEIN 3"/>
    <property type="match status" value="1"/>
</dbReference>
<feature type="compositionally biased region" description="Basic and acidic residues" evidence="1">
    <location>
        <begin position="160"/>
        <end position="188"/>
    </location>
</feature>